<dbReference type="Pfam" id="PF00300">
    <property type="entry name" value="His_Phos_1"/>
    <property type="match status" value="1"/>
</dbReference>
<evidence type="ECO:0000256" key="1">
    <source>
        <dbReference type="ARBA" id="ARBA00022741"/>
    </source>
</evidence>
<sequence>MWDFLKQTHSWPHGSSSKSPSEELKKLLKKVVSFRDLHIHVNVASDASLTSLEAKAQQEEAHIPSSSSLYAAGQNNTHRVVLEQKKLAIILVGLPGRGKTFLCNKLKCYLNWLGHPTAHFNVGQYRRKIKEGADMQDAEFFDHNNPAGRAARERAFHLALQDMMGYLHTEAGQVAILDATNSTQERRNKVCEALRGRVRYIFIENICADPAVLQQNYLNKMLYSPDYQGVDTEQAVSDFMLRIRKYEDIYEPIEDRNMHYIKLTDMVTGRGHIDINRISGYLPGKIVFFLMQVCKSGMTNARRIWLTRHGESIYNQKALIGGDSSLSPNGAAYAEVLPEVILSRLPKSADGTPVPVSVWTSTLQRTIQTAAALPFAKLRWKALDEIDAGICDGMTYAQIAEKHPAEYEARKKDKLRYRYPRGESYLDMIARLEPVISEMEREGESIVIVGHQAVLRVIFGYLMAQHQAVLRVIFGYLMAQPQAAIPSIHIPLHTVIELTPRPDGTMGVEYIPVPIQLGDGPHAHPSDLAASMEASMGEQQQLPPALLQQQCQLQAQLAAAVGCGAAAAAAAAVGAPAGPAEDAAVVIGGGVFSKAGEQQQDGSRASSESTDSFVSAPAEMQRMSSCSSSSTIAQMAAAAAVAQMH</sequence>
<accession>A0ABY8TZM8</accession>
<evidence type="ECO:0000313" key="6">
    <source>
        <dbReference type="Proteomes" id="UP001244341"/>
    </source>
</evidence>
<dbReference type="CDD" id="cd07067">
    <property type="entry name" value="HP_PGM_like"/>
    <property type="match status" value="1"/>
</dbReference>
<dbReference type="Gene3D" id="3.40.50.300">
    <property type="entry name" value="P-loop containing nucleotide triphosphate hydrolases"/>
    <property type="match status" value="1"/>
</dbReference>
<dbReference type="InterPro" id="IPR003094">
    <property type="entry name" value="6Pfruct_kin"/>
</dbReference>
<evidence type="ECO:0000259" key="4">
    <source>
        <dbReference type="Pfam" id="PF01591"/>
    </source>
</evidence>
<dbReference type="EMBL" id="CP126212">
    <property type="protein sequence ID" value="WIA14621.1"/>
    <property type="molecule type" value="Genomic_DNA"/>
</dbReference>
<feature type="compositionally biased region" description="Polar residues" evidence="3">
    <location>
        <begin position="596"/>
        <end position="613"/>
    </location>
</feature>
<dbReference type="SUPFAM" id="SSF52540">
    <property type="entry name" value="P-loop containing nucleoside triphosphate hydrolases"/>
    <property type="match status" value="1"/>
</dbReference>
<dbReference type="SMART" id="SM00855">
    <property type="entry name" value="PGAM"/>
    <property type="match status" value="1"/>
</dbReference>
<keyword evidence="1" id="KW-0547">Nucleotide-binding</keyword>
<dbReference type="PANTHER" id="PTHR10606">
    <property type="entry name" value="6-PHOSPHOFRUCTO-2-KINASE/FRUCTOSE-2,6-BISPHOSPHATASE"/>
    <property type="match status" value="1"/>
</dbReference>
<reference evidence="5 6" key="1">
    <citation type="submission" date="2023-05" db="EMBL/GenBank/DDBJ databases">
        <title>A 100% complete, gapless, phased diploid assembly of the Scenedesmus obliquus UTEX 3031 genome.</title>
        <authorList>
            <person name="Biondi T.C."/>
            <person name="Hanschen E.R."/>
            <person name="Kwon T."/>
            <person name="Eng W."/>
            <person name="Kruse C.P.S."/>
            <person name="Koehler S.I."/>
            <person name="Kunde Y."/>
            <person name="Gleasner C.D."/>
            <person name="You Mak K.T."/>
            <person name="Polle J."/>
            <person name="Hovde B.T."/>
            <person name="Starkenburg S.R."/>
        </authorList>
    </citation>
    <scope>NUCLEOTIDE SEQUENCE [LARGE SCALE GENOMIC DNA]</scope>
    <source>
        <strain evidence="5 6">DOE0152z</strain>
    </source>
</reference>
<evidence type="ECO:0000256" key="3">
    <source>
        <dbReference type="SAM" id="MobiDB-lite"/>
    </source>
</evidence>
<dbReference type="InterPro" id="IPR001345">
    <property type="entry name" value="PG/BPGM_mutase_AS"/>
</dbReference>
<feature type="domain" description="6-phosphofructo-2-kinase" evidence="4">
    <location>
        <begin position="83"/>
        <end position="293"/>
    </location>
</feature>
<dbReference type="InterPro" id="IPR013078">
    <property type="entry name" value="His_Pase_superF_clade-1"/>
</dbReference>
<dbReference type="InterPro" id="IPR027417">
    <property type="entry name" value="P-loop_NTPase"/>
</dbReference>
<dbReference type="InterPro" id="IPR029033">
    <property type="entry name" value="His_PPase_superfam"/>
</dbReference>
<dbReference type="Proteomes" id="UP001244341">
    <property type="component" value="Chromosome 5b"/>
</dbReference>
<evidence type="ECO:0000256" key="2">
    <source>
        <dbReference type="ARBA" id="ARBA00022840"/>
    </source>
</evidence>
<feature type="region of interest" description="Disordered" evidence="3">
    <location>
        <begin position="596"/>
        <end position="620"/>
    </location>
</feature>
<name>A0ABY8TZM8_TETOB</name>
<evidence type="ECO:0000313" key="5">
    <source>
        <dbReference type="EMBL" id="WIA14621.1"/>
    </source>
</evidence>
<dbReference type="InterPro" id="IPR013079">
    <property type="entry name" value="6Phosfructo_kin"/>
</dbReference>
<dbReference type="PANTHER" id="PTHR10606:SF44">
    <property type="entry name" value="6-PHOSPHOFRUCTO 2-KINASE_FRUCTOSE 2,6-BISPHOSPHATASE LONG FORM"/>
    <property type="match status" value="1"/>
</dbReference>
<dbReference type="PROSITE" id="PS00175">
    <property type="entry name" value="PG_MUTASE"/>
    <property type="match status" value="1"/>
</dbReference>
<organism evidence="5 6">
    <name type="scientific">Tetradesmus obliquus</name>
    <name type="common">Green alga</name>
    <name type="synonym">Acutodesmus obliquus</name>
    <dbReference type="NCBI Taxonomy" id="3088"/>
    <lineage>
        <taxon>Eukaryota</taxon>
        <taxon>Viridiplantae</taxon>
        <taxon>Chlorophyta</taxon>
        <taxon>core chlorophytes</taxon>
        <taxon>Chlorophyceae</taxon>
        <taxon>CS clade</taxon>
        <taxon>Sphaeropleales</taxon>
        <taxon>Scenedesmaceae</taxon>
        <taxon>Tetradesmus</taxon>
    </lineage>
</organism>
<dbReference type="PRINTS" id="PR00991">
    <property type="entry name" value="6PFRUCTKNASE"/>
</dbReference>
<keyword evidence="6" id="KW-1185">Reference proteome</keyword>
<dbReference type="Pfam" id="PF01591">
    <property type="entry name" value="6PF2K"/>
    <property type="match status" value="1"/>
</dbReference>
<dbReference type="SUPFAM" id="SSF53254">
    <property type="entry name" value="Phosphoglycerate mutase-like"/>
    <property type="match status" value="1"/>
</dbReference>
<feature type="region of interest" description="Disordered" evidence="3">
    <location>
        <begin position="1"/>
        <end position="20"/>
    </location>
</feature>
<keyword evidence="2" id="KW-0067">ATP-binding</keyword>
<protein>
    <recommendedName>
        <fullName evidence="4">6-phosphofructo-2-kinase domain-containing protein</fullName>
    </recommendedName>
</protein>
<dbReference type="Gene3D" id="3.40.50.1240">
    <property type="entry name" value="Phosphoglycerate mutase-like"/>
    <property type="match status" value="2"/>
</dbReference>
<gene>
    <name evidence="5" type="ORF">OEZ85_003127</name>
</gene>
<proteinExistence type="predicted"/>